<evidence type="ECO:0000313" key="7">
    <source>
        <dbReference type="Proteomes" id="UP001597419"/>
    </source>
</evidence>
<sequence length="192" mass="20602">MVRRTDTRQRMLDSAAELFHAQGYHATGLTQLTTSGGAPKGSLYFHFPGGKEQLAAEALRLSSARLAEALRTIVQDAPDAATAIDRVVGAIAEILEASEFQRGCPLATVALDAAQESEPIREACVEGYGSWHTLLADYLVEQGLLAHRAQDLATVVLASIEGGLLLAKTQRDVTPLRTIAGHLRTTVERELS</sequence>
<dbReference type="PROSITE" id="PS50977">
    <property type="entry name" value="HTH_TETR_2"/>
    <property type="match status" value="1"/>
</dbReference>
<dbReference type="InterPro" id="IPR009057">
    <property type="entry name" value="Homeodomain-like_sf"/>
</dbReference>
<comment type="caution">
    <text evidence="6">The sequence shown here is derived from an EMBL/GenBank/DDBJ whole genome shotgun (WGS) entry which is preliminary data.</text>
</comment>
<dbReference type="Gene3D" id="1.10.357.10">
    <property type="entry name" value="Tetracycline Repressor, domain 2"/>
    <property type="match status" value="1"/>
</dbReference>
<dbReference type="SUPFAM" id="SSF48498">
    <property type="entry name" value="Tetracyclin repressor-like, C-terminal domain"/>
    <property type="match status" value="1"/>
</dbReference>
<keyword evidence="7" id="KW-1185">Reference proteome</keyword>
<organism evidence="6 7">
    <name type="scientific">Amycolatopsis samaneae</name>
    <dbReference type="NCBI Taxonomy" id="664691"/>
    <lineage>
        <taxon>Bacteria</taxon>
        <taxon>Bacillati</taxon>
        <taxon>Actinomycetota</taxon>
        <taxon>Actinomycetes</taxon>
        <taxon>Pseudonocardiales</taxon>
        <taxon>Pseudonocardiaceae</taxon>
        <taxon>Amycolatopsis</taxon>
    </lineage>
</organism>
<name>A0ABW5GIS1_9PSEU</name>
<evidence type="ECO:0000256" key="1">
    <source>
        <dbReference type="ARBA" id="ARBA00023015"/>
    </source>
</evidence>
<evidence type="ECO:0000259" key="5">
    <source>
        <dbReference type="PROSITE" id="PS50977"/>
    </source>
</evidence>
<feature type="domain" description="HTH tetR-type" evidence="5">
    <location>
        <begin position="5"/>
        <end position="65"/>
    </location>
</feature>
<dbReference type="EMBL" id="JBHUKU010000009">
    <property type="protein sequence ID" value="MFD2460723.1"/>
    <property type="molecule type" value="Genomic_DNA"/>
</dbReference>
<proteinExistence type="predicted"/>
<keyword evidence="1" id="KW-0805">Transcription regulation</keyword>
<dbReference type="InterPro" id="IPR054156">
    <property type="entry name" value="YxaF_TetR_C"/>
</dbReference>
<evidence type="ECO:0000313" key="6">
    <source>
        <dbReference type="EMBL" id="MFD2460723.1"/>
    </source>
</evidence>
<accession>A0ABW5GIS1</accession>
<evidence type="ECO:0000256" key="4">
    <source>
        <dbReference type="PROSITE-ProRule" id="PRU00335"/>
    </source>
</evidence>
<keyword evidence="2 4" id="KW-0238">DNA-binding</keyword>
<dbReference type="SUPFAM" id="SSF46689">
    <property type="entry name" value="Homeodomain-like"/>
    <property type="match status" value="1"/>
</dbReference>
<evidence type="ECO:0000256" key="3">
    <source>
        <dbReference type="ARBA" id="ARBA00023163"/>
    </source>
</evidence>
<dbReference type="Pfam" id="PF00440">
    <property type="entry name" value="TetR_N"/>
    <property type="match status" value="1"/>
</dbReference>
<dbReference type="RefSeq" id="WP_345394190.1">
    <property type="nucleotide sequence ID" value="NZ_BAABHG010000006.1"/>
</dbReference>
<dbReference type="PRINTS" id="PR00455">
    <property type="entry name" value="HTHTETR"/>
</dbReference>
<feature type="DNA-binding region" description="H-T-H motif" evidence="4">
    <location>
        <begin position="28"/>
        <end position="47"/>
    </location>
</feature>
<protein>
    <submittedName>
        <fullName evidence="6">TetR/AcrR family transcriptional regulator</fullName>
    </submittedName>
</protein>
<reference evidence="7" key="1">
    <citation type="journal article" date="2019" name="Int. J. Syst. Evol. Microbiol.">
        <title>The Global Catalogue of Microorganisms (GCM) 10K type strain sequencing project: providing services to taxonomists for standard genome sequencing and annotation.</title>
        <authorList>
            <consortium name="The Broad Institute Genomics Platform"/>
            <consortium name="The Broad Institute Genome Sequencing Center for Infectious Disease"/>
            <person name="Wu L."/>
            <person name="Ma J."/>
        </authorList>
    </citation>
    <scope>NUCLEOTIDE SEQUENCE [LARGE SCALE GENOMIC DNA]</scope>
    <source>
        <strain evidence="7">CGMCC 4.7643</strain>
    </source>
</reference>
<gene>
    <name evidence="6" type="ORF">ACFSYJ_19110</name>
</gene>
<dbReference type="PANTHER" id="PTHR47506:SF3">
    <property type="entry name" value="HTH-TYPE TRANSCRIPTIONAL REGULATOR LMRA"/>
    <property type="match status" value="1"/>
</dbReference>
<dbReference type="InterPro" id="IPR001647">
    <property type="entry name" value="HTH_TetR"/>
</dbReference>
<dbReference type="Pfam" id="PF21993">
    <property type="entry name" value="TetR_C_13_2"/>
    <property type="match status" value="1"/>
</dbReference>
<dbReference type="PANTHER" id="PTHR47506">
    <property type="entry name" value="TRANSCRIPTIONAL REGULATORY PROTEIN"/>
    <property type="match status" value="1"/>
</dbReference>
<dbReference type="InterPro" id="IPR036271">
    <property type="entry name" value="Tet_transcr_reg_TetR-rel_C_sf"/>
</dbReference>
<dbReference type="Proteomes" id="UP001597419">
    <property type="component" value="Unassembled WGS sequence"/>
</dbReference>
<keyword evidence="3" id="KW-0804">Transcription</keyword>
<evidence type="ECO:0000256" key="2">
    <source>
        <dbReference type="ARBA" id="ARBA00023125"/>
    </source>
</evidence>